<evidence type="ECO:0000313" key="3">
    <source>
        <dbReference type="Proteomes" id="UP000831390"/>
    </source>
</evidence>
<dbReference type="RefSeq" id="WP_243509459.1">
    <property type="nucleotide sequence ID" value="NZ_CP094534.1"/>
</dbReference>
<evidence type="ECO:0000313" key="2">
    <source>
        <dbReference type="EMBL" id="UOE32108.1"/>
    </source>
</evidence>
<dbReference type="Gene3D" id="3.40.960.10">
    <property type="entry name" value="VSR Endonuclease"/>
    <property type="match status" value="1"/>
</dbReference>
<organism evidence="2 3">
    <name type="scientific">Hymenobacter monticola</name>
    <dbReference type="NCBI Taxonomy" id="1705399"/>
    <lineage>
        <taxon>Bacteria</taxon>
        <taxon>Pseudomonadati</taxon>
        <taxon>Bacteroidota</taxon>
        <taxon>Cytophagia</taxon>
        <taxon>Cytophagales</taxon>
        <taxon>Hymenobacteraceae</taxon>
        <taxon>Hymenobacter</taxon>
    </lineage>
</organism>
<name>A0ABY4AYW8_9BACT</name>
<evidence type="ECO:0000259" key="1">
    <source>
        <dbReference type="Pfam" id="PF04480"/>
    </source>
</evidence>
<feature type="domain" description="DUF559" evidence="1">
    <location>
        <begin position="21"/>
        <end position="128"/>
    </location>
</feature>
<protein>
    <submittedName>
        <fullName evidence="2">Endonuclease domain-containing protein</fullName>
    </submittedName>
</protein>
<gene>
    <name evidence="2" type="ORF">MTP16_13305</name>
</gene>
<dbReference type="Proteomes" id="UP000831390">
    <property type="component" value="Chromosome"/>
</dbReference>
<dbReference type="CDD" id="cd01038">
    <property type="entry name" value="Endonuclease_DUF559"/>
    <property type="match status" value="1"/>
</dbReference>
<reference evidence="2 3" key="1">
    <citation type="submission" date="2022-03" db="EMBL/GenBank/DDBJ databases">
        <title>Hymenobactersp. isolated from the air.</title>
        <authorList>
            <person name="Won M."/>
            <person name="Kwon S.-W."/>
        </authorList>
    </citation>
    <scope>NUCLEOTIDE SEQUENCE [LARGE SCALE GENOMIC DNA]</scope>
    <source>
        <strain evidence="2 3">KACC 22596</strain>
    </source>
</reference>
<proteinExistence type="predicted"/>
<dbReference type="InterPro" id="IPR011335">
    <property type="entry name" value="Restrct_endonuc-II-like"/>
</dbReference>
<dbReference type="InterPro" id="IPR007569">
    <property type="entry name" value="DUF559"/>
</dbReference>
<keyword evidence="2" id="KW-0378">Hydrolase</keyword>
<dbReference type="InterPro" id="IPR047216">
    <property type="entry name" value="Endonuclease_DUF559_bact"/>
</dbReference>
<dbReference type="EMBL" id="CP094534">
    <property type="protein sequence ID" value="UOE32108.1"/>
    <property type="molecule type" value="Genomic_DNA"/>
</dbReference>
<accession>A0ABY4AYW8</accession>
<keyword evidence="2" id="KW-0540">Nuclease</keyword>
<dbReference type="PANTHER" id="PTHR38590">
    <property type="entry name" value="BLL0828 PROTEIN"/>
    <property type="match status" value="1"/>
</dbReference>
<dbReference type="SUPFAM" id="SSF52980">
    <property type="entry name" value="Restriction endonuclease-like"/>
    <property type="match status" value="1"/>
</dbReference>
<dbReference type="GO" id="GO:0004519">
    <property type="term" value="F:endonuclease activity"/>
    <property type="evidence" value="ECO:0007669"/>
    <property type="project" value="UniProtKB-KW"/>
</dbReference>
<keyword evidence="3" id="KW-1185">Reference proteome</keyword>
<dbReference type="PANTHER" id="PTHR38590:SF1">
    <property type="entry name" value="BLL0828 PROTEIN"/>
    <property type="match status" value="1"/>
</dbReference>
<sequence length="129" mass="14499">MDEIPDHVFTADKRQYGKLQLKSRASAMRRAPTEAEQVLWQALRGSKAGAKFRRQHPIDRYIVDFACIAALLVVEADGPTHHAPDQRAYDAGRSALLAERGFRVLRFTNEQVLEDLDAVLNEIKTALQG</sequence>
<dbReference type="Pfam" id="PF04480">
    <property type="entry name" value="DUF559"/>
    <property type="match status" value="1"/>
</dbReference>
<keyword evidence="2" id="KW-0255">Endonuclease</keyword>